<dbReference type="VEuPathDB" id="FungiDB:An17g01190"/>
<feature type="compositionally biased region" description="Basic residues" evidence="1">
    <location>
        <begin position="123"/>
        <end position="133"/>
    </location>
</feature>
<reference evidence="2" key="1">
    <citation type="submission" date="2025-02" db="EMBL/GenBank/DDBJ databases">
        <authorList>
            <consortium name="NCBI Genome Project"/>
        </authorList>
    </citation>
    <scope>NUCLEOTIDE SEQUENCE</scope>
</reference>
<organism evidence="2">
    <name type="scientific">Aspergillus niger</name>
    <dbReference type="NCBI Taxonomy" id="5061"/>
    <lineage>
        <taxon>Eukaryota</taxon>
        <taxon>Fungi</taxon>
        <taxon>Dikarya</taxon>
        <taxon>Ascomycota</taxon>
        <taxon>Pezizomycotina</taxon>
        <taxon>Eurotiomycetes</taxon>
        <taxon>Eurotiomycetidae</taxon>
        <taxon>Eurotiales</taxon>
        <taxon>Aspergillaceae</taxon>
        <taxon>Aspergillus</taxon>
        <taxon>Aspergillus subgen. Circumdati</taxon>
    </lineage>
</organism>
<evidence type="ECO:0000256" key="1">
    <source>
        <dbReference type="SAM" id="MobiDB-lite"/>
    </source>
</evidence>
<feature type="region of interest" description="Disordered" evidence="1">
    <location>
        <begin position="120"/>
        <end position="139"/>
    </location>
</feature>
<dbReference type="RefSeq" id="XP_059605705.1">
    <property type="nucleotide sequence ID" value="XM_059745451.1"/>
</dbReference>
<feature type="non-terminal residue" evidence="2">
    <location>
        <position position="139"/>
    </location>
</feature>
<sequence length="139" mass="15332">MGHQMEGPRENNAAGGEVIEDGTDGYKVNEMKNRIPAPGPGCAADGWTTKQKEGLVGLRNSRRGWLEMSHAGCSEGQAGRQRRGRLDRRGQDKYTADWGSADVGRSNGLVAGTLERRDEGWRIGRKRGKRRVGERREKG</sequence>
<dbReference type="AlphaFoldDB" id="A0AAJ8E355"/>
<dbReference type="KEGG" id="ang:An17g01190"/>
<proteinExistence type="predicted"/>
<name>A0AAJ8E355_ASPNG</name>
<dbReference type="GeneID" id="84593578"/>
<evidence type="ECO:0000313" key="2">
    <source>
        <dbReference type="RefSeq" id="XP_059605705.1"/>
    </source>
</evidence>
<gene>
    <name evidence="2" type="ORF">An17g01190</name>
</gene>
<reference evidence="2" key="2">
    <citation type="submission" date="2025-08" db="UniProtKB">
        <authorList>
            <consortium name="RefSeq"/>
        </authorList>
    </citation>
    <scope>IDENTIFICATION</scope>
</reference>
<feature type="region of interest" description="Disordered" evidence="1">
    <location>
        <begin position="1"/>
        <end position="23"/>
    </location>
</feature>
<feature type="region of interest" description="Disordered" evidence="1">
    <location>
        <begin position="69"/>
        <end position="106"/>
    </location>
</feature>
<protein>
    <submittedName>
        <fullName evidence="2">Uncharacterized protein</fullName>
    </submittedName>
</protein>
<accession>A0AAJ8E355</accession>